<evidence type="ECO:0000313" key="4">
    <source>
        <dbReference type="EMBL" id="GAA4285102.1"/>
    </source>
</evidence>
<reference evidence="5" key="1">
    <citation type="journal article" date="2019" name="Int. J. Syst. Evol. Microbiol.">
        <title>The Global Catalogue of Microorganisms (GCM) 10K type strain sequencing project: providing services to taxonomists for standard genome sequencing and annotation.</title>
        <authorList>
            <consortium name="The Broad Institute Genomics Platform"/>
            <consortium name="The Broad Institute Genome Sequencing Center for Infectious Disease"/>
            <person name="Wu L."/>
            <person name="Ma J."/>
        </authorList>
    </citation>
    <scope>NUCLEOTIDE SEQUENCE [LARGE SCALE GENOMIC DNA]</scope>
    <source>
        <strain evidence="5">JCM 17458</strain>
    </source>
</reference>
<evidence type="ECO:0000313" key="5">
    <source>
        <dbReference type="Proteomes" id="UP001501586"/>
    </source>
</evidence>
<organism evidence="4 5">
    <name type="scientific">Brevibacterium daeguense</name>
    <dbReference type="NCBI Taxonomy" id="909936"/>
    <lineage>
        <taxon>Bacteria</taxon>
        <taxon>Bacillati</taxon>
        <taxon>Actinomycetota</taxon>
        <taxon>Actinomycetes</taxon>
        <taxon>Micrococcales</taxon>
        <taxon>Brevibacteriaceae</taxon>
        <taxon>Brevibacterium</taxon>
    </lineage>
</organism>
<name>A0ABP8EMA4_9MICO</name>
<accession>A0ABP8EMA4</accession>
<dbReference type="PROSITE" id="PS50125">
    <property type="entry name" value="GUANYLATE_CYCLASE_2"/>
    <property type="match status" value="1"/>
</dbReference>
<evidence type="ECO:0000259" key="3">
    <source>
        <dbReference type="PROSITE" id="PS50125"/>
    </source>
</evidence>
<protein>
    <recommendedName>
        <fullName evidence="3">Guanylate cyclase domain-containing protein</fullName>
    </recommendedName>
</protein>
<feature type="compositionally biased region" description="Acidic residues" evidence="2">
    <location>
        <begin position="31"/>
        <end position="46"/>
    </location>
</feature>
<dbReference type="InterPro" id="IPR001054">
    <property type="entry name" value="A/G_cyclase"/>
</dbReference>
<dbReference type="InterPro" id="IPR050697">
    <property type="entry name" value="Adenylyl/Guanylyl_Cyclase_3/4"/>
</dbReference>
<keyword evidence="5" id="KW-1185">Reference proteome</keyword>
<dbReference type="InterPro" id="IPR029787">
    <property type="entry name" value="Nucleotide_cyclase"/>
</dbReference>
<dbReference type="PANTHER" id="PTHR43081:SF19">
    <property type="entry name" value="PH-SENSITIVE ADENYLATE CYCLASE RV1264"/>
    <property type="match status" value="1"/>
</dbReference>
<evidence type="ECO:0000256" key="1">
    <source>
        <dbReference type="ARBA" id="ARBA00005381"/>
    </source>
</evidence>
<dbReference type="SUPFAM" id="SSF55073">
    <property type="entry name" value="Nucleotide cyclase"/>
    <property type="match status" value="1"/>
</dbReference>
<dbReference type="PANTHER" id="PTHR43081">
    <property type="entry name" value="ADENYLATE CYCLASE, TERMINAL-DIFFERENTIATION SPECIFIC-RELATED"/>
    <property type="match status" value="1"/>
</dbReference>
<comment type="caution">
    <text evidence="4">The sequence shown here is derived from an EMBL/GenBank/DDBJ whole genome shotgun (WGS) entry which is preliminary data.</text>
</comment>
<proteinExistence type="inferred from homology"/>
<dbReference type="EMBL" id="BAABAZ010000008">
    <property type="protein sequence ID" value="GAA4285102.1"/>
    <property type="molecule type" value="Genomic_DNA"/>
</dbReference>
<dbReference type="SMART" id="SM00044">
    <property type="entry name" value="CYCc"/>
    <property type="match status" value="1"/>
</dbReference>
<feature type="compositionally biased region" description="Low complexity" evidence="2">
    <location>
        <begin position="91"/>
        <end position="104"/>
    </location>
</feature>
<sequence length="524" mass="57167">MTDFEDWQPAVPGDMPEPDPEPDPKPRSEPEPEPEPESEPEPEPEPEPAPRSEPDSVAEPELGLEPVPVLEKSAPGFEPAQESEPPRATPDHAPAADQPAAEDAGGPESGIDSETDAGLATGPDADVDAEAGTDASDFFRALKAEKPRAEGAPKTEGVRFLDEYEVGERERAEIEDTIYELRSAAQRLEERLLGGKRVLTRREVAGLAEVSTLSARKLWRSLGFPRVPEGEAAFTVADVRALREVARVVATDLLDEQTVLSLMRATGQTTDRLVVWQMETLVEYLAEAQGLEDSDARRVALDLFEQILDPLEEVLVYAWKRNLAGALGRLNVNVTSGLAIENRQGWFDSSMPLARAVGFVDLVSYTRLSQQMEPKQLAFMVKRFQDLAYNIVATGGGRVIKTVGDEVFFAAETPHAGAEIALTLQEEIREDVQLPKARVGFAWGKVLSRLGDIFGSTVNLAARLTAVADPGTVVTDSETANVIQRTDAYEFTERRTITLQGLGEISVMEMDRGTAEPLPLDFSD</sequence>
<dbReference type="CDD" id="cd07302">
    <property type="entry name" value="CHD"/>
    <property type="match status" value="1"/>
</dbReference>
<feature type="region of interest" description="Disordered" evidence="2">
    <location>
        <begin position="1"/>
        <end position="130"/>
    </location>
</feature>
<dbReference type="Gene3D" id="3.30.70.1230">
    <property type="entry name" value="Nucleotide cyclase"/>
    <property type="match status" value="1"/>
</dbReference>
<dbReference type="Proteomes" id="UP001501586">
    <property type="component" value="Unassembled WGS sequence"/>
</dbReference>
<feature type="domain" description="Guanylate cyclase" evidence="3">
    <location>
        <begin position="356"/>
        <end position="465"/>
    </location>
</feature>
<gene>
    <name evidence="4" type="ORF">GCM10022261_26330</name>
</gene>
<dbReference type="Pfam" id="PF00211">
    <property type="entry name" value="Guanylate_cyc"/>
    <property type="match status" value="1"/>
</dbReference>
<evidence type="ECO:0000256" key="2">
    <source>
        <dbReference type="SAM" id="MobiDB-lite"/>
    </source>
</evidence>
<comment type="similarity">
    <text evidence="1">Belongs to the adenylyl cyclase class-3 family.</text>
</comment>